<feature type="region of interest" description="Disordered" evidence="1">
    <location>
        <begin position="18"/>
        <end position="56"/>
    </location>
</feature>
<organism evidence="2 3">
    <name type="scientific">Pleurodeles waltl</name>
    <name type="common">Iberian ribbed newt</name>
    <dbReference type="NCBI Taxonomy" id="8319"/>
    <lineage>
        <taxon>Eukaryota</taxon>
        <taxon>Metazoa</taxon>
        <taxon>Chordata</taxon>
        <taxon>Craniata</taxon>
        <taxon>Vertebrata</taxon>
        <taxon>Euteleostomi</taxon>
        <taxon>Amphibia</taxon>
        <taxon>Batrachia</taxon>
        <taxon>Caudata</taxon>
        <taxon>Salamandroidea</taxon>
        <taxon>Salamandridae</taxon>
        <taxon>Pleurodelinae</taxon>
        <taxon>Pleurodeles</taxon>
    </lineage>
</organism>
<evidence type="ECO:0000256" key="1">
    <source>
        <dbReference type="SAM" id="MobiDB-lite"/>
    </source>
</evidence>
<dbReference type="AlphaFoldDB" id="A0AAV7L825"/>
<keyword evidence="3" id="KW-1185">Reference proteome</keyword>
<sequence>MEDNSTEGDVQLVGEYITRENAKEAEPVGPPRHKPAKRQRVEGRQSKKAVKRQKTAILPDQAPAAVEAPGNYSSLISAEGEHISAIIKECFQSFAPLLFKGSGAGQIMGRAETEGDQQPLIKGDSSGTHGARSDQTAARDPTPAWGTGGKEQENVTAMRLSPEAYIRPSLGSPAMTTRSAGLANAIPLTVKERIWRKEFIDIFTLLEIQLEGLDVTVCDK</sequence>
<dbReference type="Proteomes" id="UP001066276">
    <property type="component" value="Chromosome 12"/>
</dbReference>
<gene>
    <name evidence="2" type="ORF">NDU88_004219</name>
</gene>
<protein>
    <submittedName>
        <fullName evidence="2">Uncharacterized protein</fullName>
    </submittedName>
</protein>
<proteinExistence type="predicted"/>
<comment type="caution">
    <text evidence="2">The sequence shown here is derived from an EMBL/GenBank/DDBJ whole genome shotgun (WGS) entry which is preliminary data.</text>
</comment>
<dbReference type="EMBL" id="JANPWB010000016">
    <property type="protein sequence ID" value="KAJ1084065.1"/>
    <property type="molecule type" value="Genomic_DNA"/>
</dbReference>
<evidence type="ECO:0000313" key="2">
    <source>
        <dbReference type="EMBL" id="KAJ1084065.1"/>
    </source>
</evidence>
<reference evidence="2" key="1">
    <citation type="journal article" date="2022" name="bioRxiv">
        <title>Sequencing and chromosome-scale assembly of the giantPleurodeles waltlgenome.</title>
        <authorList>
            <person name="Brown T."/>
            <person name="Elewa A."/>
            <person name="Iarovenko S."/>
            <person name="Subramanian E."/>
            <person name="Araus A.J."/>
            <person name="Petzold A."/>
            <person name="Susuki M."/>
            <person name="Suzuki K.-i.T."/>
            <person name="Hayashi T."/>
            <person name="Toyoda A."/>
            <person name="Oliveira C."/>
            <person name="Osipova E."/>
            <person name="Leigh N.D."/>
            <person name="Simon A."/>
            <person name="Yun M.H."/>
        </authorList>
    </citation>
    <scope>NUCLEOTIDE SEQUENCE</scope>
    <source>
        <strain evidence="2">20211129_DDA</strain>
        <tissue evidence="2">Liver</tissue>
    </source>
</reference>
<name>A0AAV7L825_PLEWA</name>
<accession>A0AAV7L825</accession>
<feature type="region of interest" description="Disordered" evidence="1">
    <location>
        <begin position="112"/>
        <end position="150"/>
    </location>
</feature>
<evidence type="ECO:0000313" key="3">
    <source>
        <dbReference type="Proteomes" id="UP001066276"/>
    </source>
</evidence>
<feature type="compositionally biased region" description="Polar residues" evidence="1">
    <location>
        <begin position="125"/>
        <end position="136"/>
    </location>
</feature>